<dbReference type="InterPro" id="IPR038746">
    <property type="entry name" value="Atat"/>
</dbReference>
<comment type="similarity">
    <text evidence="3">Belongs to the acetyltransferase ATAT1 family.</text>
</comment>
<comment type="catalytic activity">
    <reaction evidence="3">
        <text>L-lysyl-[alpha-tubulin] + acetyl-CoA = N(6)-acetyl-L-lysyl-[alpha-tubulin] + CoA + H(+)</text>
        <dbReference type="Rhea" id="RHEA:15277"/>
        <dbReference type="Rhea" id="RHEA-COMP:11278"/>
        <dbReference type="Rhea" id="RHEA-COMP:11279"/>
        <dbReference type="ChEBI" id="CHEBI:15378"/>
        <dbReference type="ChEBI" id="CHEBI:29969"/>
        <dbReference type="ChEBI" id="CHEBI:57287"/>
        <dbReference type="ChEBI" id="CHEBI:57288"/>
        <dbReference type="ChEBI" id="CHEBI:61930"/>
        <dbReference type="EC" id="2.3.1.108"/>
    </reaction>
</comment>
<dbReference type="HAMAP" id="MF_03130">
    <property type="entry name" value="mec17"/>
    <property type="match status" value="1"/>
</dbReference>
<feature type="binding site" evidence="3">
    <location>
        <begin position="121"/>
        <end position="134"/>
    </location>
    <ligand>
        <name>acetyl-CoA</name>
        <dbReference type="ChEBI" id="CHEBI:57288"/>
    </ligand>
</feature>
<evidence type="ECO:0000256" key="1">
    <source>
        <dbReference type="ARBA" id="ARBA00022679"/>
    </source>
</evidence>
<proteinExistence type="inferred from homology"/>
<dbReference type="AlphaFoldDB" id="A0AAV7XKF0"/>
<protein>
    <recommendedName>
        <fullName evidence="3">Alpha-tubulin N-acetyltransferase</fullName>
        <shortName evidence="3">Alpha-TAT</shortName>
        <shortName evidence="3">TAT</shortName>
        <ecNumber evidence="3">2.3.1.108</ecNumber>
    </recommendedName>
    <alternativeName>
        <fullName evidence="3">Acetyltransferase mec-17 homolog</fullName>
    </alternativeName>
</protein>
<dbReference type="PANTHER" id="PTHR12327">
    <property type="entry name" value="ALPHA-TUBULIN N-ACETYLTRANSFERASE 1"/>
    <property type="match status" value="1"/>
</dbReference>
<dbReference type="EMBL" id="JAPTSV010000008">
    <property type="protein sequence ID" value="KAJ1524919.1"/>
    <property type="molecule type" value="Genomic_DNA"/>
</dbReference>
<evidence type="ECO:0000256" key="2">
    <source>
        <dbReference type="ARBA" id="ARBA00023315"/>
    </source>
</evidence>
<evidence type="ECO:0000313" key="6">
    <source>
        <dbReference type="Proteomes" id="UP001075354"/>
    </source>
</evidence>
<evidence type="ECO:0000256" key="3">
    <source>
        <dbReference type="HAMAP-Rule" id="MF_03130"/>
    </source>
</evidence>
<comment type="caution">
    <text evidence="3">Lacks conserved residue(s) required for the propagation of feature annotation.</text>
</comment>
<evidence type="ECO:0000313" key="5">
    <source>
        <dbReference type="EMBL" id="KAJ1524919.1"/>
    </source>
</evidence>
<dbReference type="Gene3D" id="3.40.630.30">
    <property type="match status" value="1"/>
</dbReference>
<dbReference type="GO" id="GO:0070507">
    <property type="term" value="P:regulation of microtubule cytoskeleton organization"/>
    <property type="evidence" value="ECO:0007669"/>
    <property type="project" value="UniProtKB-UniRule"/>
</dbReference>
<feature type="domain" description="N-acetyltransferase" evidence="4">
    <location>
        <begin position="1"/>
        <end position="187"/>
    </location>
</feature>
<sequence length="310" mass="34283">MEFNFSINALFKEKLVKVKNNLLPENYSPDRRGDGDVASKVATVLDKMGVVSAKAQQLPVAITSAAKLRNSDHIVYILTDSEGNKGHGTVVGILKVGCKKLFVYDLSGSQWEMEPLCVLDFYVHESKQRTGCGKFLFDYMLKDQQVNPQHLALDQPSESFLSFMCKHYGLDNIIPQINSFVVYDSFFVGRSDKGRGSSCRGLTKNNLQAVKAISRAGDATPLPSFGRHSAKKAGSVMAEYMQDPALMSQNGTSEFDLDMWSTNHHSVPLAQYGHYWSSVGGVRSQKYSIKLEKFNSGLICQIAINIVCSS</sequence>
<dbReference type="InterPro" id="IPR007965">
    <property type="entry name" value="GNAT_ATAT"/>
</dbReference>
<gene>
    <name evidence="5" type="ORF">ONE63_009777</name>
</gene>
<name>A0AAV7XKF0_9NEOP</name>
<dbReference type="EC" id="2.3.1.108" evidence="3"/>
<feature type="site" description="Crucial for catalytic activity" evidence="3">
    <location>
        <position position="56"/>
    </location>
</feature>
<keyword evidence="6" id="KW-1185">Reference proteome</keyword>
<dbReference type="GO" id="GO:0048666">
    <property type="term" value="P:neuron development"/>
    <property type="evidence" value="ECO:0007669"/>
    <property type="project" value="UniProtKB-UniRule"/>
</dbReference>
<dbReference type="Proteomes" id="UP001075354">
    <property type="component" value="Chromosome 8"/>
</dbReference>
<accession>A0AAV7XKF0</accession>
<dbReference type="GO" id="GO:0019799">
    <property type="term" value="F:tubulin N-acetyltransferase activity"/>
    <property type="evidence" value="ECO:0007669"/>
    <property type="project" value="UniProtKB-UniRule"/>
</dbReference>
<keyword evidence="2 3" id="KW-0012">Acyltransferase</keyword>
<keyword evidence="1 3" id="KW-0808">Transferase</keyword>
<comment type="function">
    <text evidence="3">Specifically acetylates 'Lys-40' in alpha-tubulin on the lumenal side of microtubules. Promotes microtubule destabilization and accelerates microtubule dynamics; this activity may be independent of acetylation activity. Acetylates alpha-tubulin with a slow enzymatic rate, due to a catalytic site that is not optimized for acetyl transfer. Enters the microtubule through each end and diffuses quickly throughout the lumen of microtubules. Acetylates only long/old microtubules because of its slow acetylation rate since it does not have time to act on dynamically unstable microtubules before the enzyme is released.</text>
</comment>
<organism evidence="5 6">
    <name type="scientific">Megalurothrips usitatus</name>
    <name type="common">bean blossom thrips</name>
    <dbReference type="NCBI Taxonomy" id="439358"/>
    <lineage>
        <taxon>Eukaryota</taxon>
        <taxon>Metazoa</taxon>
        <taxon>Ecdysozoa</taxon>
        <taxon>Arthropoda</taxon>
        <taxon>Hexapoda</taxon>
        <taxon>Insecta</taxon>
        <taxon>Pterygota</taxon>
        <taxon>Neoptera</taxon>
        <taxon>Paraneoptera</taxon>
        <taxon>Thysanoptera</taxon>
        <taxon>Terebrantia</taxon>
        <taxon>Thripoidea</taxon>
        <taxon>Thripidae</taxon>
        <taxon>Megalurothrips</taxon>
    </lineage>
</organism>
<reference evidence="5" key="1">
    <citation type="submission" date="2022-12" db="EMBL/GenBank/DDBJ databases">
        <title>Chromosome-level genome assembly of the bean flower thrips Megalurothrips usitatus.</title>
        <authorList>
            <person name="Ma L."/>
            <person name="Liu Q."/>
            <person name="Li H."/>
            <person name="Cai W."/>
        </authorList>
    </citation>
    <scope>NUCLEOTIDE SEQUENCE</scope>
    <source>
        <strain evidence="5">Cailab_2022a</strain>
    </source>
</reference>
<evidence type="ECO:0000259" key="4">
    <source>
        <dbReference type="PROSITE" id="PS51730"/>
    </source>
</evidence>
<dbReference type="GO" id="GO:0005874">
    <property type="term" value="C:microtubule"/>
    <property type="evidence" value="ECO:0007669"/>
    <property type="project" value="InterPro"/>
</dbReference>
<comment type="caution">
    <text evidence="5">The sequence shown here is derived from an EMBL/GenBank/DDBJ whole genome shotgun (WGS) entry which is preliminary data.</text>
</comment>
<dbReference type="PANTHER" id="PTHR12327:SF0">
    <property type="entry name" value="ALPHA-TUBULIN N-ACETYLTRANSFERASE 1"/>
    <property type="match status" value="1"/>
</dbReference>
<dbReference type="PROSITE" id="PS51730">
    <property type="entry name" value="GNAT_ATAT"/>
    <property type="match status" value="1"/>
</dbReference>
<dbReference type="Pfam" id="PF05301">
    <property type="entry name" value="Acetyltransf_16"/>
    <property type="match status" value="1"/>
</dbReference>